<protein>
    <recommendedName>
        <fullName evidence="4">HTH arsR-type domain-containing protein</fullName>
    </recommendedName>
</protein>
<name>A0A1J5HJA8_9BACT</name>
<feature type="coiled-coil region" evidence="1">
    <location>
        <begin position="32"/>
        <end position="59"/>
    </location>
</feature>
<proteinExistence type="predicted"/>
<organism evidence="2 3">
    <name type="scientific">Candidatus Roizmanbacteria bacterium CG2_30_33_16</name>
    <dbReference type="NCBI Taxonomy" id="1805340"/>
    <lineage>
        <taxon>Bacteria</taxon>
        <taxon>Candidatus Roizmaniibacteriota</taxon>
    </lineage>
</organism>
<dbReference type="InterPro" id="IPR036388">
    <property type="entry name" value="WH-like_DNA-bd_sf"/>
</dbReference>
<accession>A0A1J5HJA8</accession>
<reference evidence="2 3" key="1">
    <citation type="journal article" date="2016" name="Environ. Microbiol.">
        <title>Genomic resolution of a cold subsurface aquifer community provides metabolic insights for novel microbes adapted to high CO concentrations.</title>
        <authorList>
            <person name="Probst A.J."/>
            <person name="Castelle C.J."/>
            <person name="Singh A."/>
            <person name="Brown C.T."/>
            <person name="Anantharaman K."/>
            <person name="Sharon I."/>
            <person name="Hug L.A."/>
            <person name="Burstein D."/>
            <person name="Emerson J.B."/>
            <person name="Thomas B.C."/>
            <person name="Banfield J.F."/>
        </authorList>
    </citation>
    <scope>NUCLEOTIDE SEQUENCE [LARGE SCALE GENOMIC DNA]</scope>
    <source>
        <strain evidence="2">CG2_30_33_16</strain>
    </source>
</reference>
<evidence type="ECO:0000313" key="2">
    <source>
        <dbReference type="EMBL" id="OIP84523.1"/>
    </source>
</evidence>
<dbReference type="AlphaFoldDB" id="A0A1J5HJA8"/>
<gene>
    <name evidence="2" type="ORF">AUK04_02300</name>
</gene>
<evidence type="ECO:0000256" key="1">
    <source>
        <dbReference type="SAM" id="Coils"/>
    </source>
</evidence>
<sequence>MLEHIIPSKTRRKILELFYHHPQELYYLRKVVREVDEEVNAVKRELDILENAKALTKERRLNKVFYTLNRNWLFYNEFLRIFSKTTELASSIKKNLSKLGKIKFIALSARFVKNQVIKSDEIYLLLVGIVVVPEISAILTEAEKGYGREINYTVMTEEEFAFRKKNNDPFIWRFLKYPKIMLHGFEEELLK</sequence>
<dbReference type="Proteomes" id="UP000183758">
    <property type="component" value="Unassembled WGS sequence"/>
</dbReference>
<dbReference type="EMBL" id="MNZM01000054">
    <property type="protein sequence ID" value="OIP84523.1"/>
    <property type="molecule type" value="Genomic_DNA"/>
</dbReference>
<dbReference type="Gene3D" id="1.10.10.10">
    <property type="entry name" value="Winged helix-like DNA-binding domain superfamily/Winged helix DNA-binding domain"/>
    <property type="match status" value="1"/>
</dbReference>
<dbReference type="SUPFAM" id="SSF46785">
    <property type="entry name" value="Winged helix' DNA-binding domain"/>
    <property type="match status" value="1"/>
</dbReference>
<dbReference type="InterPro" id="IPR036390">
    <property type="entry name" value="WH_DNA-bd_sf"/>
</dbReference>
<evidence type="ECO:0008006" key="4">
    <source>
        <dbReference type="Google" id="ProtNLM"/>
    </source>
</evidence>
<evidence type="ECO:0000313" key="3">
    <source>
        <dbReference type="Proteomes" id="UP000183758"/>
    </source>
</evidence>
<keyword evidence="1" id="KW-0175">Coiled coil</keyword>
<comment type="caution">
    <text evidence="2">The sequence shown here is derived from an EMBL/GenBank/DDBJ whole genome shotgun (WGS) entry which is preliminary data.</text>
</comment>